<dbReference type="GeneID" id="27219448"/>
<reference evidence="1" key="1">
    <citation type="submission" date="2015-07" db="EMBL/GenBank/DDBJ databases">
        <title>Reconstructing the complex evolutionary history of mobile plasmids in red algal genomes.</title>
        <authorList>
            <person name="Lee J."/>
            <person name="Kim K.M."/>
            <person name="Yang E.C."/>
            <person name="Miller K.A."/>
            <person name="Boo S.M."/>
            <person name="Bhattacharya D."/>
            <person name="Yoon H.S."/>
        </authorList>
    </citation>
    <scope>NUCLEOTIDE SEQUENCE</scope>
</reference>
<dbReference type="AlphaFoldDB" id="A0A141SEL8"/>
<dbReference type="RefSeq" id="YP_009244494.1">
    <property type="nucleotide sequence ID" value="NC_029860.1"/>
</dbReference>
<proteinExistence type="predicted"/>
<evidence type="ECO:0000313" key="2">
    <source>
        <dbReference type="EMBL" id="ASP44631.1"/>
    </source>
</evidence>
<reference evidence="2" key="2">
    <citation type="submission" date="2017-06" db="EMBL/GenBank/DDBJ databases">
        <title>Structure and comparision analysis of complete mitochondrion ans plastid genome of economic red alga Gracilaaria chilensis.</title>
        <authorList>
            <person name="Liu N."/>
            <person name="Zhang L."/>
            <person name="Liu T."/>
        </authorList>
    </citation>
    <scope>NUCLEOTIDE SEQUENCE</scope>
</reference>
<geneLocation type="plastid" evidence="1"/>
<accession>A0A141SEL8</accession>
<sequence length="72" mass="8827">MNTKLFVFYWKKYPHLRDYPICFTSDNYSSIYQLIHQHDYIKLLSIQHIQYISKELYKANLCVLLCQTYIQS</sequence>
<gene>
    <name evidence="1" type="primary">ORF73</name>
    <name evidence="1" type="ORF">Gchil_081</name>
</gene>
<protein>
    <submittedName>
        <fullName evidence="1">Uncharacterized protein</fullName>
    </submittedName>
</protein>
<keyword evidence="1" id="KW-0934">Plastid</keyword>
<dbReference type="EMBL" id="MF401963">
    <property type="protein sequence ID" value="ASP44631.1"/>
    <property type="molecule type" value="Genomic_DNA"/>
</dbReference>
<organism evidence="1">
    <name type="scientific">Agarophyton chilense</name>
    <name type="common">Red seaweed</name>
    <name type="synonym">Gracilaria chilensis</name>
    <dbReference type="NCBI Taxonomy" id="2510777"/>
    <lineage>
        <taxon>Eukaryota</taxon>
        <taxon>Rhodophyta</taxon>
        <taxon>Florideophyceae</taxon>
        <taxon>Rhodymeniophycidae</taxon>
        <taxon>Gracilariales</taxon>
        <taxon>Gracilariaceae</taxon>
        <taxon>Agarophyton</taxon>
    </lineage>
</organism>
<dbReference type="EMBL" id="KT266788">
    <property type="protein sequence ID" value="AMK96736.1"/>
    <property type="molecule type" value="Genomic_DNA"/>
</dbReference>
<evidence type="ECO:0000313" key="1">
    <source>
        <dbReference type="EMBL" id="AMK96736.1"/>
    </source>
</evidence>
<name>A0A141SEL8_AGACH</name>